<feature type="domain" description="AMP-dependent synthetase/ligase" evidence="2">
    <location>
        <begin position="24"/>
        <end position="122"/>
    </location>
</feature>
<dbReference type="PANTHER" id="PTHR22754">
    <property type="entry name" value="DISCO-INTERACTING PROTEIN 2 DIP2 -RELATED"/>
    <property type="match status" value="1"/>
</dbReference>
<dbReference type="AlphaFoldDB" id="A0A917ZZF5"/>
<comment type="similarity">
    <text evidence="1">Belongs to the ATP-dependent AMP-binding enzyme family.</text>
</comment>
<organism evidence="3 4">
    <name type="scientific">Wenjunlia tyrosinilytica</name>
    <dbReference type="NCBI Taxonomy" id="1544741"/>
    <lineage>
        <taxon>Bacteria</taxon>
        <taxon>Bacillati</taxon>
        <taxon>Actinomycetota</taxon>
        <taxon>Actinomycetes</taxon>
        <taxon>Kitasatosporales</taxon>
        <taxon>Streptomycetaceae</taxon>
        <taxon>Wenjunlia</taxon>
    </lineage>
</organism>
<evidence type="ECO:0000313" key="3">
    <source>
        <dbReference type="EMBL" id="GGP00127.1"/>
    </source>
</evidence>
<keyword evidence="4" id="KW-1185">Reference proteome</keyword>
<dbReference type="InterPro" id="IPR000873">
    <property type="entry name" value="AMP-dep_synth/lig_dom"/>
</dbReference>
<dbReference type="GO" id="GO:0070566">
    <property type="term" value="F:adenylyltransferase activity"/>
    <property type="evidence" value="ECO:0007669"/>
    <property type="project" value="TreeGrafter"/>
</dbReference>
<evidence type="ECO:0000313" key="4">
    <source>
        <dbReference type="Proteomes" id="UP000641932"/>
    </source>
</evidence>
<dbReference type="RefSeq" id="WP_189135679.1">
    <property type="nucleotide sequence ID" value="NZ_BMMS01000053.1"/>
</dbReference>
<dbReference type="Pfam" id="PF00501">
    <property type="entry name" value="AMP-binding"/>
    <property type="match status" value="1"/>
</dbReference>
<dbReference type="InterPro" id="IPR042099">
    <property type="entry name" value="ANL_N_sf"/>
</dbReference>
<dbReference type="GO" id="GO:0005886">
    <property type="term" value="C:plasma membrane"/>
    <property type="evidence" value="ECO:0007669"/>
    <property type="project" value="TreeGrafter"/>
</dbReference>
<protein>
    <recommendedName>
        <fullName evidence="2">AMP-dependent synthetase/ligase domain-containing protein</fullName>
    </recommendedName>
</protein>
<reference evidence="3" key="2">
    <citation type="submission" date="2020-09" db="EMBL/GenBank/DDBJ databases">
        <authorList>
            <person name="Sun Q."/>
            <person name="Zhou Y."/>
        </authorList>
    </citation>
    <scope>NUCLEOTIDE SEQUENCE</scope>
    <source>
        <strain evidence="3">CGMCC 4.7201</strain>
    </source>
</reference>
<dbReference type="Proteomes" id="UP000641932">
    <property type="component" value="Unassembled WGS sequence"/>
</dbReference>
<name>A0A917ZZF5_9ACTN</name>
<dbReference type="SUPFAM" id="SSF56801">
    <property type="entry name" value="Acetyl-CoA synthetase-like"/>
    <property type="match status" value="1"/>
</dbReference>
<dbReference type="GO" id="GO:0006633">
    <property type="term" value="P:fatty acid biosynthetic process"/>
    <property type="evidence" value="ECO:0007669"/>
    <property type="project" value="TreeGrafter"/>
</dbReference>
<evidence type="ECO:0000256" key="1">
    <source>
        <dbReference type="ARBA" id="ARBA00006432"/>
    </source>
</evidence>
<comment type="caution">
    <text evidence="3">The sequence shown here is derived from an EMBL/GenBank/DDBJ whole genome shotgun (WGS) entry which is preliminary data.</text>
</comment>
<dbReference type="PANTHER" id="PTHR22754:SF32">
    <property type="entry name" value="DISCO-INTERACTING PROTEIN 2"/>
    <property type="match status" value="1"/>
</dbReference>
<sequence>MHPLTVAPPPAPGPGRTLGALLSRRADARPDARPYPDLGITYAELRLRARSVAAYLGSVTPPGSRVLLAYPAGEGFAVALFGCVMAGMVAVPVPLTEAVGVAQVERAAVSCAPRVLLTTPGCAYEVGCLGGVRVVVADGAHVDGESMAGLAERWRPVGVMPSSPAYLRHVPEGRGEAEFTHEDILVTLLMLARTARLGLDERHLGWLADVHGLEPGWRVLLPVYRGDGG</sequence>
<dbReference type="EMBL" id="BMMS01000053">
    <property type="protein sequence ID" value="GGP00127.1"/>
    <property type="molecule type" value="Genomic_DNA"/>
</dbReference>
<evidence type="ECO:0000259" key="2">
    <source>
        <dbReference type="Pfam" id="PF00501"/>
    </source>
</evidence>
<reference evidence="3" key="1">
    <citation type="journal article" date="2014" name="Int. J. Syst. Evol. Microbiol.">
        <title>Complete genome sequence of Corynebacterium casei LMG S-19264T (=DSM 44701T), isolated from a smear-ripened cheese.</title>
        <authorList>
            <consortium name="US DOE Joint Genome Institute (JGI-PGF)"/>
            <person name="Walter F."/>
            <person name="Albersmeier A."/>
            <person name="Kalinowski J."/>
            <person name="Ruckert C."/>
        </authorList>
    </citation>
    <scope>NUCLEOTIDE SEQUENCE</scope>
    <source>
        <strain evidence="3">CGMCC 4.7201</strain>
    </source>
</reference>
<gene>
    <name evidence="3" type="ORF">GCM10012280_68170</name>
</gene>
<accession>A0A917ZZF5</accession>
<dbReference type="Gene3D" id="3.40.50.12780">
    <property type="entry name" value="N-terminal domain of ligase-like"/>
    <property type="match status" value="1"/>
</dbReference>
<proteinExistence type="inferred from homology"/>